<dbReference type="AlphaFoldDB" id="G8QTE9"/>
<dbReference type="HOGENOM" id="CLU_031285_12_0_12"/>
<evidence type="ECO:0000256" key="1">
    <source>
        <dbReference type="ARBA" id="ARBA00004418"/>
    </source>
</evidence>
<sequence>MKKFLTILAIFALAMCTVFAQGSRDSASAVDDGTIVINYPTYRVGTNVTAGYTKVLIDSFNEHFEGKYKVVIEELPSDVAYQEKMAILATTNDLPDIVEGKGPVIDLAIRNGQAVDLTPFFEKDPGFRAEVGMPAIESNTINGKIYGVPPENQAFGYFYNKEMFKKAGIKPAETWGEWMDNLEKLKRAGYIPLTFFTGENSWTTQNVLVSIVGTQNAESNAMMNSQVKIVEWDTPEMVYGLSLIQKMFQNYCSEDAVGGVYANVANYFLQEKAAIMPNGSWMIPDFSNPDKATQAFFDKVGVSMFPNSGMIANYDYGYMICTKDPKKLEACWEFIKWFNNAEAQRIKLEVGGSFPIGPKVEITDDFKAKNPLLADLVALMGQVKYTYKTMNKLAYPNLVYDGFQTIYPELIYNKITPQEMVLKMTEISKKN</sequence>
<dbReference type="KEGG" id="sgp:SpiGrapes_2420"/>
<dbReference type="SUPFAM" id="SSF53850">
    <property type="entry name" value="Periplasmic binding protein-like II"/>
    <property type="match status" value="1"/>
</dbReference>
<evidence type="ECO:0000256" key="2">
    <source>
        <dbReference type="ARBA" id="ARBA00008520"/>
    </source>
</evidence>
<dbReference type="Gene3D" id="3.40.190.10">
    <property type="entry name" value="Periplasmic binding protein-like II"/>
    <property type="match status" value="1"/>
</dbReference>
<organism evidence="4 5">
    <name type="scientific">Sphaerochaeta pleomorpha (strain ATCC BAA-1885 / DSM 22778 / Grapes)</name>
    <dbReference type="NCBI Taxonomy" id="158190"/>
    <lineage>
        <taxon>Bacteria</taxon>
        <taxon>Pseudomonadati</taxon>
        <taxon>Spirochaetota</taxon>
        <taxon>Spirochaetia</taxon>
        <taxon>Spirochaetales</taxon>
        <taxon>Sphaerochaetaceae</taxon>
        <taxon>Sphaerochaeta</taxon>
    </lineage>
</organism>
<protein>
    <submittedName>
        <fullName evidence="4">ABC-type sugar transport system, periplasmic component</fullName>
    </submittedName>
</protein>
<comment type="subcellular location">
    <subcellularLocation>
        <location evidence="1">Periplasm</location>
    </subcellularLocation>
</comment>
<dbReference type="EMBL" id="CP003155">
    <property type="protein sequence ID" value="AEV30190.1"/>
    <property type="molecule type" value="Genomic_DNA"/>
</dbReference>
<dbReference type="eggNOG" id="COG1653">
    <property type="taxonomic scope" value="Bacteria"/>
</dbReference>
<evidence type="ECO:0000313" key="4">
    <source>
        <dbReference type="EMBL" id="AEV30190.1"/>
    </source>
</evidence>
<dbReference type="Proteomes" id="UP000005632">
    <property type="component" value="Chromosome"/>
</dbReference>
<dbReference type="PANTHER" id="PTHR43649">
    <property type="entry name" value="ARABINOSE-BINDING PROTEIN-RELATED"/>
    <property type="match status" value="1"/>
</dbReference>
<dbReference type="STRING" id="158190.SpiGrapes_2420"/>
<evidence type="ECO:0000313" key="5">
    <source>
        <dbReference type="Proteomes" id="UP000005632"/>
    </source>
</evidence>
<feature type="chain" id="PRO_5003515028" evidence="3">
    <location>
        <begin position="21"/>
        <end position="431"/>
    </location>
</feature>
<keyword evidence="5" id="KW-1185">Reference proteome</keyword>
<keyword evidence="4" id="KW-0762">Sugar transport</keyword>
<dbReference type="GO" id="GO:0042597">
    <property type="term" value="C:periplasmic space"/>
    <property type="evidence" value="ECO:0007669"/>
    <property type="project" value="UniProtKB-SubCell"/>
</dbReference>
<gene>
    <name evidence="4" type="ordered locus">SpiGrapes_2420</name>
</gene>
<name>G8QTE9_SPHPG</name>
<accession>G8QTE9</accession>
<keyword evidence="3" id="KW-0732">Signal</keyword>
<comment type="similarity">
    <text evidence="2">Belongs to the bacterial solute-binding protein 1 family.</text>
</comment>
<keyword evidence="4" id="KW-0813">Transport</keyword>
<feature type="signal peptide" evidence="3">
    <location>
        <begin position="1"/>
        <end position="20"/>
    </location>
</feature>
<reference evidence="4 5" key="1">
    <citation type="submission" date="2011-11" db="EMBL/GenBank/DDBJ databases">
        <title>Complete sequence of Spirochaeta sp. grapes.</title>
        <authorList>
            <consortium name="US DOE Joint Genome Institute"/>
            <person name="Lucas S."/>
            <person name="Han J."/>
            <person name="Lapidus A."/>
            <person name="Cheng J.-F."/>
            <person name="Goodwin L."/>
            <person name="Pitluck S."/>
            <person name="Peters L."/>
            <person name="Ovchinnikova G."/>
            <person name="Munk A.C."/>
            <person name="Detter J.C."/>
            <person name="Han C."/>
            <person name="Tapia R."/>
            <person name="Land M."/>
            <person name="Hauser L."/>
            <person name="Kyrpides N."/>
            <person name="Ivanova N."/>
            <person name="Pagani I."/>
            <person name="Ritalahtilisa K."/>
            <person name="Loeffler F."/>
            <person name="Woyke T."/>
        </authorList>
    </citation>
    <scope>NUCLEOTIDE SEQUENCE [LARGE SCALE GENOMIC DNA]</scope>
    <source>
        <strain evidence="5">ATCC BAA-1885 / DSM 22778 / Grapes</strain>
    </source>
</reference>
<dbReference type="PANTHER" id="PTHR43649:SF12">
    <property type="entry name" value="DIACETYLCHITOBIOSE BINDING PROTEIN DASA"/>
    <property type="match status" value="1"/>
</dbReference>
<proteinExistence type="inferred from homology"/>
<dbReference type="OrthoDB" id="358201at2"/>
<dbReference type="InterPro" id="IPR050490">
    <property type="entry name" value="Bact_solute-bd_prot1"/>
</dbReference>
<dbReference type="Pfam" id="PF13416">
    <property type="entry name" value="SBP_bac_8"/>
    <property type="match status" value="1"/>
</dbReference>
<dbReference type="RefSeq" id="WP_014271031.1">
    <property type="nucleotide sequence ID" value="NC_016633.1"/>
</dbReference>
<dbReference type="InterPro" id="IPR006059">
    <property type="entry name" value="SBP"/>
</dbReference>
<evidence type="ECO:0000256" key="3">
    <source>
        <dbReference type="SAM" id="SignalP"/>
    </source>
</evidence>